<dbReference type="AlphaFoldDB" id="A0A6I2GHP4"/>
<evidence type="ECO:0000313" key="5">
    <source>
        <dbReference type="EMBL" id="MRI86224.1"/>
    </source>
</evidence>
<dbReference type="GO" id="GO:0046961">
    <property type="term" value="F:proton-transporting ATPase activity, rotational mechanism"/>
    <property type="evidence" value="ECO:0007669"/>
    <property type="project" value="InterPro"/>
</dbReference>
<dbReference type="NCBIfam" id="TIGR00309">
    <property type="entry name" value="V_ATPase_subD"/>
    <property type="match status" value="1"/>
</dbReference>
<organism evidence="5 6">
    <name type="scientific">Fundicoccus ignavus</name>
    <dbReference type="NCBI Taxonomy" id="2664442"/>
    <lineage>
        <taxon>Bacteria</taxon>
        <taxon>Bacillati</taxon>
        <taxon>Bacillota</taxon>
        <taxon>Bacilli</taxon>
        <taxon>Lactobacillales</taxon>
        <taxon>Aerococcaceae</taxon>
        <taxon>Fundicoccus</taxon>
    </lineage>
</organism>
<comment type="caution">
    <text evidence="5">The sequence shown here is derived from an EMBL/GenBank/DDBJ whole genome shotgun (WGS) entry which is preliminary data.</text>
</comment>
<dbReference type="Gene3D" id="1.10.287.3240">
    <property type="match status" value="1"/>
</dbReference>
<dbReference type="Pfam" id="PF01813">
    <property type="entry name" value="ATP-synt_D"/>
    <property type="match status" value="1"/>
</dbReference>
<dbReference type="PANTHER" id="PTHR11671">
    <property type="entry name" value="V-TYPE ATP SYNTHASE SUBUNIT D"/>
    <property type="match status" value="1"/>
</dbReference>
<accession>A0A6I2GHP4</accession>
<evidence type="ECO:0000313" key="6">
    <source>
        <dbReference type="Proteomes" id="UP000430975"/>
    </source>
</evidence>
<dbReference type="EMBL" id="WJQS01000010">
    <property type="protein sequence ID" value="MRI86224.1"/>
    <property type="molecule type" value="Genomic_DNA"/>
</dbReference>
<protein>
    <recommendedName>
        <fullName evidence="4">V-type ATP synthase subunit D</fullName>
    </recommendedName>
    <alternativeName>
        <fullName evidence="4">V-ATPase subunit D</fullName>
    </alternativeName>
</protein>
<keyword evidence="6" id="KW-1185">Reference proteome</keyword>
<keyword evidence="2 4" id="KW-0813">Transport</keyword>
<sequence length="210" mass="24236">MAVLNVKPTRMELARLKARLKLSTRGHKLLKDKQDGLMKEFVLKVKQTNALRADVIGQLGHAMQQFSIAKSLVDEKFIEEIMSIPAQSVSLDIDRKNILSVRVPKMHFNYNEATSQGKVELEYGYLNSNAELDIAFEELIEIMPKLLEFAELEKSCQLMAVEIERTRRRVNALEYRTIPDLEETIYYIRMKLEESARATTSRLMKIKDMG</sequence>
<gene>
    <name evidence="4" type="primary">atpD</name>
    <name evidence="5" type="ORF">GIY09_10240</name>
</gene>
<dbReference type="InterPro" id="IPR002699">
    <property type="entry name" value="V_ATPase_D"/>
</dbReference>
<dbReference type="GO" id="GO:0046933">
    <property type="term" value="F:proton-transporting ATP synthase activity, rotational mechanism"/>
    <property type="evidence" value="ECO:0007669"/>
    <property type="project" value="UniProtKB-UniRule"/>
</dbReference>
<name>A0A6I2GHP4_9LACT</name>
<keyword evidence="4" id="KW-0375">Hydrogen ion transport</keyword>
<evidence type="ECO:0000256" key="4">
    <source>
        <dbReference type="HAMAP-Rule" id="MF_00271"/>
    </source>
</evidence>
<proteinExistence type="inferred from homology"/>
<reference evidence="5 6" key="1">
    <citation type="submission" date="2019-11" db="EMBL/GenBank/DDBJ databases">
        <title>Characterisation of Fundicoccus ignavus gen. nov. sp. nov., a novel genus of the family Aerococcaceae isolated from bulk tank milk.</title>
        <authorList>
            <person name="Siebert A."/>
            <person name="Huptas C."/>
            <person name="Wenning M."/>
            <person name="Scherer S."/>
            <person name="Doll E.V."/>
        </authorList>
    </citation>
    <scope>NUCLEOTIDE SEQUENCE [LARGE SCALE GENOMIC DNA]</scope>
    <source>
        <strain evidence="5 6">WS4759</strain>
    </source>
</reference>
<dbReference type="GO" id="GO:0042777">
    <property type="term" value="P:proton motive force-driven plasma membrane ATP synthesis"/>
    <property type="evidence" value="ECO:0007669"/>
    <property type="project" value="UniProtKB-UniRule"/>
</dbReference>
<keyword evidence="4" id="KW-0066">ATP synthesis</keyword>
<comment type="similarity">
    <text evidence="1 4">Belongs to the V-ATPase D subunit family.</text>
</comment>
<dbReference type="GO" id="GO:0005524">
    <property type="term" value="F:ATP binding"/>
    <property type="evidence" value="ECO:0007669"/>
    <property type="project" value="UniProtKB-UniRule"/>
</dbReference>
<dbReference type="HAMAP" id="MF_00271">
    <property type="entry name" value="ATP_synth_D_arch"/>
    <property type="match status" value="1"/>
</dbReference>
<evidence type="ECO:0000256" key="2">
    <source>
        <dbReference type="ARBA" id="ARBA00022448"/>
    </source>
</evidence>
<dbReference type="Proteomes" id="UP000430975">
    <property type="component" value="Unassembled WGS sequence"/>
</dbReference>
<keyword evidence="3 4" id="KW-0406">Ion transport</keyword>
<evidence type="ECO:0000256" key="3">
    <source>
        <dbReference type="ARBA" id="ARBA00023065"/>
    </source>
</evidence>
<dbReference type="RefSeq" id="WP_153863930.1">
    <property type="nucleotide sequence ID" value="NZ_WJQS01000010.1"/>
</dbReference>
<comment type="function">
    <text evidence="4">Produces ATP from ADP in the presence of a proton gradient across the membrane.</text>
</comment>
<evidence type="ECO:0000256" key="1">
    <source>
        <dbReference type="ARBA" id="ARBA00005850"/>
    </source>
</evidence>